<accession>A0A367RK40</accession>
<comment type="caution">
    <text evidence="1">The sequence shown here is derived from an EMBL/GenBank/DDBJ whole genome shotgun (WGS) entry which is preliminary data.</text>
</comment>
<dbReference type="Proteomes" id="UP000252107">
    <property type="component" value="Unassembled WGS sequence"/>
</dbReference>
<sequence length="65" mass="7702">MARIECTEVIDTLMTTEDQLIELIEQVKAELATHGVDTFDWWQKRKTLSYLSRALLYYQQCYIKG</sequence>
<evidence type="ECO:0000313" key="2">
    <source>
        <dbReference type="Proteomes" id="UP000252107"/>
    </source>
</evidence>
<reference evidence="1" key="1">
    <citation type="submission" date="2016-04" db="EMBL/GenBank/DDBJ databases">
        <authorList>
            <person name="Tabuchi Yagui T.R."/>
        </authorList>
    </citation>
    <scope>NUCLEOTIDE SEQUENCE [LARGE SCALE GENOMIC DNA]</scope>
    <source>
        <strain evidence="1">NIES-26</strain>
    </source>
</reference>
<dbReference type="EMBL" id="LXQD01000131">
    <property type="protein sequence ID" value="RCJ36927.1"/>
    <property type="molecule type" value="Genomic_DNA"/>
</dbReference>
<gene>
    <name evidence="1" type="ORF">A6770_14975</name>
</gene>
<evidence type="ECO:0000313" key="1">
    <source>
        <dbReference type="EMBL" id="RCJ36927.1"/>
    </source>
</evidence>
<keyword evidence="2" id="KW-1185">Reference proteome</keyword>
<organism evidence="1 2">
    <name type="scientific">Nostoc minutum NIES-26</name>
    <dbReference type="NCBI Taxonomy" id="1844469"/>
    <lineage>
        <taxon>Bacteria</taxon>
        <taxon>Bacillati</taxon>
        <taxon>Cyanobacteriota</taxon>
        <taxon>Cyanophyceae</taxon>
        <taxon>Nostocales</taxon>
        <taxon>Nostocaceae</taxon>
        <taxon>Nostoc</taxon>
    </lineage>
</organism>
<dbReference type="AlphaFoldDB" id="A0A367RK40"/>
<proteinExistence type="predicted"/>
<name>A0A367RK40_9NOSO</name>
<protein>
    <submittedName>
        <fullName evidence="1">Uncharacterized protein</fullName>
    </submittedName>
</protein>